<dbReference type="InterPro" id="IPR006059">
    <property type="entry name" value="SBP"/>
</dbReference>
<organism evidence="6 7">
    <name type="scientific">Defluviitalea saccharophila</name>
    <dbReference type="NCBI Taxonomy" id="879970"/>
    <lineage>
        <taxon>Bacteria</taxon>
        <taxon>Bacillati</taxon>
        <taxon>Bacillota</taxon>
        <taxon>Clostridia</taxon>
        <taxon>Lachnospirales</taxon>
        <taxon>Defluviitaleaceae</taxon>
        <taxon>Defluviitalea</taxon>
    </lineage>
</organism>
<evidence type="ECO:0000256" key="5">
    <source>
        <dbReference type="SAM" id="SignalP"/>
    </source>
</evidence>
<gene>
    <name evidence="6" type="ORF">QBE51_04450</name>
</gene>
<feature type="region of interest" description="Disordered" evidence="4">
    <location>
        <begin position="27"/>
        <end position="51"/>
    </location>
</feature>
<keyword evidence="2" id="KW-0813">Transport</keyword>
<keyword evidence="7" id="KW-1185">Reference proteome</keyword>
<dbReference type="EMBL" id="CP121687">
    <property type="protein sequence ID" value="WZL70777.1"/>
    <property type="molecule type" value="Genomic_DNA"/>
</dbReference>
<feature type="compositionally biased region" description="Polar residues" evidence="4">
    <location>
        <begin position="28"/>
        <end position="51"/>
    </location>
</feature>
<sequence>MKGFKHLSLLMALVLMIGAMVGCGSKDTAGTSQQEQATGNTQTDSSSPSGKNQIIEITMLNSKGEIQAQLEEAAKAFTADNPNIKLDVVVADAGQSPFEKISVMYAAGNAPALAMLDPVDIPSLADKFLDLSNEKWISDAANNSLDNVTLDGKVMAFPFAVEGAGFIYNKAILDQAGVDPTAIKTTKELEDAFNKVKAAGFEALAISPMDWSLAGHFLPISYATQSSNSADVAKFLNDLKAGSVDLKANKPFNGLMDTFDMMKQYNMYKNDPLAATYESNQQAMGSGEVGFWFMGNWTWPQIYEFAQVNEGFGFMPVPISNNPDDYGNTGIPVGVTKYIGIDKVNNSEEQQAAAKQFLEWLVYSEKGQDMIVNKANIIPAFNNITLEPQDPLAKSIKEYMTSGKMIQFMTTMPADHWAEVGASMQKYLADMIDRAALIEEIETYWKNVK</sequence>
<proteinExistence type="inferred from homology"/>
<dbReference type="Pfam" id="PF13416">
    <property type="entry name" value="SBP_bac_8"/>
    <property type="match status" value="1"/>
</dbReference>
<dbReference type="PROSITE" id="PS51257">
    <property type="entry name" value="PROKAR_LIPOPROTEIN"/>
    <property type="match status" value="1"/>
</dbReference>
<evidence type="ECO:0000256" key="3">
    <source>
        <dbReference type="ARBA" id="ARBA00022729"/>
    </source>
</evidence>
<accession>A0ABZ2Y610</accession>
<feature type="chain" id="PRO_5045663961" evidence="5">
    <location>
        <begin position="22"/>
        <end position="449"/>
    </location>
</feature>
<dbReference type="RefSeq" id="WP_341877733.1">
    <property type="nucleotide sequence ID" value="NZ_CP121687.1"/>
</dbReference>
<feature type="signal peptide" evidence="5">
    <location>
        <begin position="1"/>
        <end position="21"/>
    </location>
</feature>
<evidence type="ECO:0000313" key="6">
    <source>
        <dbReference type="EMBL" id="WZL70777.1"/>
    </source>
</evidence>
<dbReference type="PANTHER" id="PTHR43649">
    <property type="entry name" value="ARABINOSE-BINDING PROTEIN-RELATED"/>
    <property type="match status" value="1"/>
</dbReference>
<name>A0ABZ2Y610_9FIRM</name>
<dbReference type="SUPFAM" id="SSF53850">
    <property type="entry name" value="Periplasmic binding protein-like II"/>
    <property type="match status" value="1"/>
</dbReference>
<dbReference type="InterPro" id="IPR050490">
    <property type="entry name" value="Bact_solute-bd_prot1"/>
</dbReference>
<evidence type="ECO:0000256" key="1">
    <source>
        <dbReference type="ARBA" id="ARBA00008520"/>
    </source>
</evidence>
<comment type="similarity">
    <text evidence="1">Belongs to the bacterial solute-binding protein 1 family.</text>
</comment>
<protein>
    <submittedName>
        <fullName evidence="6">ABC transporter substrate-binding protein</fullName>
    </submittedName>
</protein>
<evidence type="ECO:0000313" key="7">
    <source>
        <dbReference type="Proteomes" id="UP001486565"/>
    </source>
</evidence>
<evidence type="ECO:0000256" key="2">
    <source>
        <dbReference type="ARBA" id="ARBA00022448"/>
    </source>
</evidence>
<keyword evidence="3 5" id="KW-0732">Signal</keyword>
<evidence type="ECO:0000256" key="4">
    <source>
        <dbReference type="SAM" id="MobiDB-lite"/>
    </source>
</evidence>
<dbReference type="Gene3D" id="3.40.190.10">
    <property type="entry name" value="Periplasmic binding protein-like II"/>
    <property type="match status" value="2"/>
</dbReference>
<reference evidence="6 7" key="1">
    <citation type="submission" date="2023-03" db="EMBL/GenBank/DDBJ databases">
        <title>Novel Species.</title>
        <authorList>
            <person name="Ma S."/>
        </authorList>
    </citation>
    <scope>NUCLEOTIDE SEQUENCE [LARGE SCALE GENOMIC DNA]</scope>
    <source>
        <strain evidence="6 7">LIND6LT2</strain>
    </source>
</reference>
<dbReference type="PANTHER" id="PTHR43649:SF34">
    <property type="entry name" value="ABC TRANSPORTER PERIPLASMIC-BINDING PROTEIN YCJN-RELATED"/>
    <property type="match status" value="1"/>
</dbReference>
<dbReference type="Proteomes" id="UP001486565">
    <property type="component" value="Chromosome"/>
</dbReference>